<accession>A0A240BVX8</accession>
<dbReference type="EMBL" id="LT906464">
    <property type="protein sequence ID" value="SNV99223.1"/>
    <property type="molecule type" value="Genomic_DNA"/>
</dbReference>
<proteinExistence type="predicted"/>
<reference evidence="2" key="4">
    <citation type="submission" date="2024-05" db="EMBL/GenBank/DDBJ databases">
        <authorList>
            <person name="Sun Q."/>
            <person name="Sedlacek I."/>
        </authorList>
    </citation>
    <scope>NUCLEOTIDE SEQUENCE</scope>
    <source>
        <strain evidence="2">CCM 4175</strain>
    </source>
</reference>
<evidence type="ECO:0000313" key="2">
    <source>
        <dbReference type="EMBL" id="GGA85490.1"/>
    </source>
</evidence>
<reference evidence="5" key="3">
    <citation type="journal article" date="2019" name="Int. J. Syst. Evol. Microbiol.">
        <title>The Global Catalogue of Microorganisms (GCM) 10K type strain sequencing project: providing services to taxonomists for standard genome sequencing and annotation.</title>
        <authorList>
            <consortium name="The Broad Institute Genomics Platform"/>
            <consortium name="The Broad Institute Genome Sequencing Center for Infectious Disease"/>
            <person name="Wu L."/>
            <person name="Ma J."/>
        </authorList>
    </citation>
    <scope>NUCLEOTIDE SEQUENCE [LARGE SCALE GENOMIC DNA]</scope>
    <source>
        <strain evidence="5">CCM 4175</strain>
    </source>
</reference>
<feature type="transmembrane region" description="Helical" evidence="1">
    <location>
        <begin position="148"/>
        <end position="165"/>
    </location>
</feature>
<evidence type="ECO:0000313" key="4">
    <source>
        <dbReference type="Proteomes" id="UP000243706"/>
    </source>
</evidence>
<keyword evidence="1" id="KW-1133">Transmembrane helix</keyword>
<dbReference type="Proteomes" id="UP000652995">
    <property type="component" value="Unassembled WGS sequence"/>
</dbReference>
<name>A0A240BVX8_9STAP</name>
<dbReference type="RefSeq" id="WP_095115296.1">
    <property type="nucleotide sequence ID" value="NZ_BMCB01000003.1"/>
</dbReference>
<dbReference type="Proteomes" id="UP000243706">
    <property type="component" value="Chromosome 1"/>
</dbReference>
<organism evidence="3 4">
    <name type="scientific">Staphylococcus muscae</name>
    <dbReference type="NCBI Taxonomy" id="1294"/>
    <lineage>
        <taxon>Bacteria</taxon>
        <taxon>Bacillati</taxon>
        <taxon>Bacillota</taxon>
        <taxon>Bacilli</taxon>
        <taxon>Bacillales</taxon>
        <taxon>Staphylococcaceae</taxon>
        <taxon>Staphylococcus</taxon>
    </lineage>
</organism>
<protein>
    <submittedName>
        <fullName evidence="3">Uncharacterized protein</fullName>
    </submittedName>
</protein>
<keyword evidence="1" id="KW-0472">Membrane</keyword>
<dbReference type="KEGG" id="smus:C7J88_08375"/>
<keyword evidence="1" id="KW-0812">Transmembrane</keyword>
<evidence type="ECO:0000256" key="1">
    <source>
        <dbReference type="SAM" id="Phobius"/>
    </source>
</evidence>
<evidence type="ECO:0000313" key="5">
    <source>
        <dbReference type="Proteomes" id="UP000652995"/>
    </source>
</evidence>
<reference evidence="2" key="1">
    <citation type="journal article" date="2014" name="Int. J. Syst. Evol. Microbiol.">
        <title>Complete genome of a new Firmicutes species belonging to the dominant human colonic microbiota ('Ruminococcus bicirculans') reveals two chromosomes and a selective capacity to utilize plant glucans.</title>
        <authorList>
            <consortium name="NISC Comparative Sequencing Program"/>
            <person name="Wegmann U."/>
            <person name="Louis P."/>
            <person name="Goesmann A."/>
            <person name="Henrissat B."/>
            <person name="Duncan S.H."/>
            <person name="Flint H.J."/>
        </authorList>
    </citation>
    <scope>NUCLEOTIDE SEQUENCE</scope>
    <source>
        <strain evidence="2">CCM 4175</strain>
    </source>
</reference>
<feature type="transmembrane region" description="Helical" evidence="1">
    <location>
        <begin position="118"/>
        <end position="141"/>
    </location>
</feature>
<sequence>MKILKKILLIIIIMIPYLVSSIMLFYTYTANQSNLQKQVEIFQQSLSMTETQMHFFTAIIVLLSNILVFIFTFFLIKLLLLIFDRNKESKNEDLFFALVLGYTAANMTSLILNDWFRISFSIFMNYIPIIDLITFTSLYYFFSKSKKFTVIVFVIKTIIILTIIIL</sequence>
<feature type="transmembrane region" description="Helical" evidence="1">
    <location>
        <begin position="94"/>
        <end position="112"/>
    </location>
</feature>
<keyword evidence="5" id="KW-1185">Reference proteome</keyword>
<feature type="transmembrane region" description="Helical" evidence="1">
    <location>
        <begin position="7"/>
        <end position="28"/>
    </location>
</feature>
<reference evidence="3 4" key="2">
    <citation type="submission" date="2017-06" db="EMBL/GenBank/DDBJ databases">
        <authorList>
            <consortium name="Pathogen Informatics"/>
        </authorList>
    </citation>
    <scope>NUCLEOTIDE SEQUENCE [LARGE SCALE GENOMIC DNA]</scope>
    <source>
        <strain evidence="3 4">NCTC13833</strain>
    </source>
</reference>
<dbReference type="AlphaFoldDB" id="A0A240BVX8"/>
<dbReference type="EMBL" id="BMCB01000003">
    <property type="protein sequence ID" value="GGA85490.1"/>
    <property type="molecule type" value="Genomic_DNA"/>
</dbReference>
<feature type="transmembrane region" description="Helical" evidence="1">
    <location>
        <begin position="55"/>
        <end position="82"/>
    </location>
</feature>
<gene>
    <name evidence="2" type="ORF">GCM10007183_07100</name>
    <name evidence="3" type="ORF">SAMEA4412661_00244</name>
</gene>
<evidence type="ECO:0000313" key="3">
    <source>
        <dbReference type="EMBL" id="SNV99223.1"/>
    </source>
</evidence>